<evidence type="ECO:0000313" key="14">
    <source>
        <dbReference type="Proteomes" id="UP000528322"/>
    </source>
</evidence>
<keyword evidence="4 11" id="KW-0662">Pyridine nucleotide biosynthesis</keyword>
<dbReference type="SUPFAM" id="SSF52374">
    <property type="entry name" value="Nucleotidylyl transferase"/>
    <property type="match status" value="1"/>
</dbReference>
<dbReference type="GO" id="GO:0005524">
    <property type="term" value="F:ATP binding"/>
    <property type="evidence" value="ECO:0007669"/>
    <property type="project" value="UniProtKB-KW"/>
</dbReference>
<evidence type="ECO:0000256" key="11">
    <source>
        <dbReference type="HAMAP-Rule" id="MF_00244"/>
    </source>
</evidence>
<keyword evidence="6 11" id="KW-0548">Nucleotidyltransferase</keyword>
<evidence type="ECO:0000256" key="3">
    <source>
        <dbReference type="ARBA" id="ARBA00009014"/>
    </source>
</evidence>
<dbReference type="InterPro" id="IPR014729">
    <property type="entry name" value="Rossmann-like_a/b/a_fold"/>
</dbReference>
<evidence type="ECO:0000256" key="2">
    <source>
        <dbReference type="ARBA" id="ARBA00005019"/>
    </source>
</evidence>
<evidence type="ECO:0000256" key="5">
    <source>
        <dbReference type="ARBA" id="ARBA00022679"/>
    </source>
</evidence>
<evidence type="ECO:0000313" key="13">
    <source>
        <dbReference type="EMBL" id="MBB5020799.1"/>
    </source>
</evidence>
<dbReference type="GO" id="GO:0004515">
    <property type="term" value="F:nicotinate-nucleotide adenylyltransferase activity"/>
    <property type="evidence" value="ECO:0007669"/>
    <property type="project" value="UniProtKB-UniRule"/>
</dbReference>
<dbReference type="GO" id="GO:0009435">
    <property type="term" value="P:NAD+ biosynthetic process"/>
    <property type="evidence" value="ECO:0007669"/>
    <property type="project" value="UniProtKB-UniRule"/>
</dbReference>
<organism evidence="13 14">
    <name type="scientific">Desulfurispira natronophila</name>
    <dbReference type="NCBI Taxonomy" id="682562"/>
    <lineage>
        <taxon>Bacteria</taxon>
        <taxon>Pseudomonadati</taxon>
        <taxon>Chrysiogenota</taxon>
        <taxon>Chrysiogenia</taxon>
        <taxon>Chrysiogenales</taxon>
        <taxon>Chrysiogenaceae</taxon>
        <taxon>Desulfurispira</taxon>
    </lineage>
</organism>
<dbReference type="Proteomes" id="UP000528322">
    <property type="component" value="Unassembled WGS sequence"/>
</dbReference>
<evidence type="ECO:0000256" key="9">
    <source>
        <dbReference type="ARBA" id="ARBA00023027"/>
    </source>
</evidence>
<keyword evidence="5 11" id="KW-0808">Transferase</keyword>
<protein>
    <recommendedName>
        <fullName evidence="11">Probable nicotinate-nucleotide adenylyltransferase</fullName>
        <ecNumber evidence="11">2.7.7.18</ecNumber>
    </recommendedName>
    <alternativeName>
        <fullName evidence="11">Deamido-NAD(+) diphosphorylase</fullName>
    </alternativeName>
    <alternativeName>
        <fullName evidence="11">Deamido-NAD(+) pyrophosphorylase</fullName>
    </alternativeName>
    <alternativeName>
        <fullName evidence="11">Nicotinate mononucleotide adenylyltransferase</fullName>
        <shortName evidence="11">NaMN adenylyltransferase</shortName>
    </alternativeName>
</protein>
<dbReference type="NCBIfam" id="TIGR00482">
    <property type="entry name" value="nicotinate (nicotinamide) nucleotide adenylyltransferase"/>
    <property type="match status" value="1"/>
</dbReference>
<dbReference type="NCBIfam" id="NF000840">
    <property type="entry name" value="PRK00071.1-3"/>
    <property type="match status" value="1"/>
</dbReference>
<evidence type="ECO:0000256" key="6">
    <source>
        <dbReference type="ARBA" id="ARBA00022695"/>
    </source>
</evidence>
<evidence type="ECO:0000256" key="10">
    <source>
        <dbReference type="ARBA" id="ARBA00048721"/>
    </source>
</evidence>
<sequence length="204" mass="23436">MIGILGGAFSPIHNGHLFLAEYVMHTMGLEKIMFLPSKKPAHKNVSIMDEADRLAMLKLAVQDNPDFFISTMEMERDGFTYTADTIRTLPDTHHYCFITGADIFATITRWQESDYLLRTIKFVVASRPGTIKLANLQDHLPTWYLPHITYDLADTTKSCYLLPMPELEISSTYIRNALKDNRPLRYLMPESVFFYLQSKYGIVS</sequence>
<name>A0A7W7Y2M0_9BACT</name>
<dbReference type="InterPro" id="IPR004821">
    <property type="entry name" value="Cyt_trans-like"/>
</dbReference>
<dbReference type="EMBL" id="JACHID010000001">
    <property type="protein sequence ID" value="MBB5020799.1"/>
    <property type="molecule type" value="Genomic_DNA"/>
</dbReference>
<evidence type="ECO:0000259" key="12">
    <source>
        <dbReference type="Pfam" id="PF01467"/>
    </source>
</evidence>
<reference evidence="13 14" key="1">
    <citation type="submission" date="2020-08" db="EMBL/GenBank/DDBJ databases">
        <title>Genomic Encyclopedia of Type Strains, Phase IV (KMG-IV): sequencing the most valuable type-strain genomes for metagenomic binning, comparative biology and taxonomic classification.</title>
        <authorList>
            <person name="Goeker M."/>
        </authorList>
    </citation>
    <scope>NUCLEOTIDE SEQUENCE [LARGE SCALE GENOMIC DNA]</scope>
    <source>
        <strain evidence="13 14">DSM 22071</strain>
    </source>
</reference>
<dbReference type="RefSeq" id="WP_183728275.1">
    <property type="nucleotide sequence ID" value="NZ_JACHID010000001.1"/>
</dbReference>
<evidence type="ECO:0000256" key="4">
    <source>
        <dbReference type="ARBA" id="ARBA00022642"/>
    </source>
</evidence>
<keyword evidence="14" id="KW-1185">Reference proteome</keyword>
<comment type="function">
    <text evidence="1 11">Catalyzes the reversible adenylation of nicotinate mononucleotide (NaMN) to nicotinic acid adenine dinucleotide (NaAD).</text>
</comment>
<comment type="pathway">
    <text evidence="2 11">Cofactor biosynthesis; NAD(+) biosynthesis; deamido-NAD(+) from nicotinate D-ribonucleotide: step 1/1.</text>
</comment>
<dbReference type="UniPathway" id="UPA00253">
    <property type="reaction ID" value="UER00332"/>
</dbReference>
<feature type="domain" description="Cytidyltransferase-like" evidence="12">
    <location>
        <begin position="4"/>
        <end position="176"/>
    </location>
</feature>
<comment type="catalytic activity">
    <reaction evidence="10 11">
        <text>nicotinate beta-D-ribonucleotide + ATP + H(+) = deamido-NAD(+) + diphosphate</text>
        <dbReference type="Rhea" id="RHEA:22860"/>
        <dbReference type="ChEBI" id="CHEBI:15378"/>
        <dbReference type="ChEBI" id="CHEBI:30616"/>
        <dbReference type="ChEBI" id="CHEBI:33019"/>
        <dbReference type="ChEBI" id="CHEBI:57502"/>
        <dbReference type="ChEBI" id="CHEBI:58437"/>
        <dbReference type="EC" id="2.7.7.18"/>
    </reaction>
</comment>
<dbReference type="HAMAP" id="MF_00244">
    <property type="entry name" value="NaMN_adenylyltr"/>
    <property type="match status" value="1"/>
</dbReference>
<evidence type="ECO:0000256" key="7">
    <source>
        <dbReference type="ARBA" id="ARBA00022741"/>
    </source>
</evidence>
<dbReference type="CDD" id="cd02165">
    <property type="entry name" value="NMNAT"/>
    <property type="match status" value="1"/>
</dbReference>
<evidence type="ECO:0000256" key="8">
    <source>
        <dbReference type="ARBA" id="ARBA00022840"/>
    </source>
</evidence>
<dbReference type="Pfam" id="PF01467">
    <property type="entry name" value="CTP_transf_like"/>
    <property type="match status" value="1"/>
</dbReference>
<dbReference type="InterPro" id="IPR005248">
    <property type="entry name" value="NadD/NMNAT"/>
</dbReference>
<dbReference type="Gene3D" id="3.40.50.620">
    <property type="entry name" value="HUPs"/>
    <property type="match status" value="1"/>
</dbReference>
<dbReference type="PANTHER" id="PTHR39321">
    <property type="entry name" value="NICOTINATE-NUCLEOTIDE ADENYLYLTRANSFERASE-RELATED"/>
    <property type="match status" value="1"/>
</dbReference>
<keyword evidence="8 11" id="KW-0067">ATP-binding</keyword>
<keyword evidence="9 11" id="KW-0520">NAD</keyword>
<dbReference type="EC" id="2.7.7.18" evidence="11"/>
<keyword evidence="7 11" id="KW-0547">Nucleotide-binding</keyword>
<accession>A0A7W7Y2M0</accession>
<dbReference type="AlphaFoldDB" id="A0A7W7Y2M0"/>
<evidence type="ECO:0000256" key="1">
    <source>
        <dbReference type="ARBA" id="ARBA00002324"/>
    </source>
</evidence>
<proteinExistence type="inferred from homology"/>
<comment type="caution">
    <text evidence="13">The sequence shown here is derived from an EMBL/GenBank/DDBJ whole genome shotgun (WGS) entry which is preliminary data.</text>
</comment>
<gene>
    <name evidence="11" type="primary">nadD</name>
    <name evidence="13" type="ORF">HNR37_000102</name>
</gene>
<comment type="similarity">
    <text evidence="3 11">Belongs to the NadD family.</text>
</comment>
<dbReference type="PANTHER" id="PTHR39321:SF3">
    <property type="entry name" value="PHOSPHOPANTETHEINE ADENYLYLTRANSFERASE"/>
    <property type="match status" value="1"/>
</dbReference>
<dbReference type="NCBIfam" id="TIGR00125">
    <property type="entry name" value="cyt_tran_rel"/>
    <property type="match status" value="1"/>
</dbReference>